<protein>
    <recommendedName>
        <fullName evidence="2">NACHT domain-containing protein</fullName>
    </recommendedName>
</protein>
<comment type="caution">
    <text evidence="3">The sequence shown here is derived from an EMBL/GenBank/DDBJ whole genome shotgun (WGS) entry which is preliminary data.</text>
</comment>
<organism evidence="3 4">
    <name type="scientific">Arthrobotrys oligospora (strain ATCC 24927 / CBS 115.81 / DSM 1491)</name>
    <name type="common">Nematode-trapping fungus</name>
    <name type="synonym">Didymozoophaga oligospora</name>
    <dbReference type="NCBI Taxonomy" id="756982"/>
    <lineage>
        <taxon>Eukaryota</taxon>
        <taxon>Fungi</taxon>
        <taxon>Dikarya</taxon>
        <taxon>Ascomycota</taxon>
        <taxon>Pezizomycotina</taxon>
        <taxon>Orbiliomycetes</taxon>
        <taxon>Orbiliales</taxon>
        <taxon>Orbiliaceae</taxon>
        <taxon>Orbilia</taxon>
        <taxon>Orbilia oligospora</taxon>
    </lineage>
</organism>
<keyword evidence="4" id="KW-1185">Reference proteome</keyword>
<dbReference type="PANTHER" id="PTHR10039:SF14">
    <property type="entry name" value="NACHT DOMAIN-CONTAINING PROTEIN"/>
    <property type="match status" value="1"/>
</dbReference>
<gene>
    <name evidence="3" type="ORF">AOL_s00210g343</name>
</gene>
<dbReference type="Proteomes" id="UP000008784">
    <property type="component" value="Unassembled WGS sequence"/>
</dbReference>
<keyword evidence="1" id="KW-0677">Repeat</keyword>
<dbReference type="STRING" id="756982.G1XSI4"/>
<dbReference type="InterPro" id="IPR056884">
    <property type="entry name" value="NPHP3-like_N"/>
</dbReference>
<feature type="domain" description="NACHT" evidence="2">
    <location>
        <begin position="296"/>
        <end position="443"/>
    </location>
</feature>
<name>G1XSI4_ARTOA</name>
<dbReference type="InterPro" id="IPR007111">
    <property type="entry name" value="NACHT_NTPase"/>
</dbReference>
<dbReference type="GeneID" id="22898360"/>
<evidence type="ECO:0000259" key="2">
    <source>
        <dbReference type="PROSITE" id="PS50837"/>
    </source>
</evidence>
<dbReference type="OrthoDB" id="4062651at2759"/>
<dbReference type="Gene3D" id="3.40.50.300">
    <property type="entry name" value="P-loop containing nucleotide triphosphate hydrolases"/>
    <property type="match status" value="1"/>
</dbReference>
<dbReference type="PANTHER" id="PTHR10039">
    <property type="entry name" value="AMELOGENIN"/>
    <property type="match status" value="1"/>
</dbReference>
<evidence type="ECO:0000256" key="1">
    <source>
        <dbReference type="ARBA" id="ARBA00022737"/>
    </source>
</evidence>
<dbReference type="InterPro" id="IPR056125">
    <property type="entry name" value="DUF7708"/>
</dbReference>
<dbReference type="PROSITE" id="PS50837">
    <property type="entry name" value="NACHT"/>
    <property type="match status" value="1"/>
</dbReference>
<accession>G1XSI4</accession>
<dbReference type="SUPFAM" id="SSF52540">
    <property type="entry name" value="P-loop containing nucleoside triphosphate hydrolases"/>
    <property type="match status" value="1"/>
</dbReference>
<dbReference type="eggNOG" id="KOG0504">
    <property type="taxonomic scope" value="Eukaryota"/>
</dbReference>
<dbReference type="HOGENOM" id="CLU_283270_0_0_1"/>
<dbReference type="AlphaFoldDB" id="G1XSI4"/>
<evidence type="ECO:0000313" key="4">
    <source>
        <dbReference type="Proteomes" id="UP000008784"/>
    </source>
</evidence>
<evidence type="ECO:0000313" key="3">
    <source>
        <dbReference type="EMBL" id="EGX43896.1"/>
    </source>
</evidence>
<dbReference type="Pfam" id="PF24883">
    <property type="entry name" value="NPHP3_N"/>
    <property type="match status" value="1"/>
</dbReference>
<reference evidence="3 4" key="1">
    <citation type="journal article" date="2011" name="PLoS Pathog.">
        <title>Genomic and proteomic analyses of the fungus Arthrobotrys oligospora provide insights into nematode-trap formation.</title>
        <authorList>
            <person name="Yang J."/>
            <person name="Wang L."/>
            <person name="Ji X."/>
            <person name="Feng Y."/>
            <person name="Li X."/>
            <person name="Zou C."/>
            <person name="Xu J."/>
            <person name="Ren Y."/>
            <person name="Mi Q."/>
            <person name="Wu J."/>
            <person name="Liu S."/>
            <person name="Liu Y."/>
            <person name="Huang X."/>
            <person name="Wang H."/>
            <person name="Niu X."/>
            <person name="Li J."/>
            <person name="Liang L."/>
            <person name="Luo Y."/>
            <person name="Ji K."/>
            <person name="Zhou W."/>
            <person name="Yu Z."/>
            <person name="Li G."/>
            <person name="Liu Y."/>
            <person name="Li L."/>
            <person name="Qiao M."/>
            <person name="Feng L."/>
            <person name="Zhang K.-Q."/>
        </authorList>
    </citation>
    <scope>NUCLEOTIDE SEQUENCE [LARGE SCALE GENOMIC DNA]</scope>
    <source>
        <strain evidence="4">ATCC 24927 / CBS 115.81 / DSM 1491</strain>
    </source>
</reference>
<dbReference type="InterPro" id="IPR027417">
    <property type="entry name" value="P-loop_NTPase"/>
</dbReference>
<dbReference type="Pfam" id="PF24809">
    <property type="entry name" value="DUF7708"/>
    <property type="match status" value="1"/>
</dbReference>
<sequence length="1100" mass="126245">MSQQIIAGPTGSNTPGQQRLTTALANFLTQLDPADQTTLNQISQPDVTAVTQFCAKFDSDSNLRRKRLGEKLQPFLLFIQSLGDVIGVYIQSDPTIAAHVWGTVKLVLQISSNYFDYFIKISDMIVKLQHHCPRIERIGKLFQNSQKLQDAILGFYAIIVEFCLKQFVKSIWKPFKVQFADLEGQLEEQRHMIDDEVLIASELAAHQAAQCTLIYQNRGYTHREFEVNQWTRNKEWQLKQDLAAKKRKLSRILERISGLDHRRSFSNARGRRHPETGKWFFQLPEFKNWDAALDSSALWYNGIPGSGKSILATSVIEHLYTLHKNKKTSIIYFFCDFHTPETLRYRNILSSLLKQAVILNTTLSNQAQAELETSYLDSQFLPDAYKIEAFFSQFAQKLGTLYILIDGIDECPEEERLDLIAFLKRFLARNLQQTKFILSSRPDIEIPRALPISYRISISSAASRPDLEAYISHELESKCPNLEVYSPQINQDIKQALLKGANGMFLWVYFQIQDIRRAGNKDKIYHLLSDLPRGLHETYARILHRIQEERDEDEAVMVFNWLSKCRRPLTLPELRDAIAIRIGDTRHDQIRKLRLLEPICRFTLEMVLGNQHQPDIGHATELVRPFHATTGPSVEAQAQPRFPCLNYVTEYWLHHFGDGSASELTSRAQHLETLLDELNLPFPYMPRIKGLEKPDANDLLLWACENDNAPLFAVLFFKSRPPLQATLLLSAHGFRAINIPKDATGDVGMVLSYAIQRSSLEVLRYILEDPPITFRTGIRSIRGTLNLALNEENPTELIYYHVAHKIYGTNCYQGSENYLLSMAARIGHLEVFNILLKVHLAVMPSGLGIKANKHLLLLRQAIDGGNNHIFKALFCTPGIRDTKAFRLSFALAVGRMNQELIRYLVGDRDTFLAYLKIQDCWSCFADDIWPANHAGLELPRIRGRAALTAEALAHFDLADDNPILIARARGYRGTVRLILKELSKLCNELVDITGRCNRMLSCISLEFLREAIIRGDIGYLELWENRVTEDDLRQLCPCKRYTLDLMHEAIRHKQIASVIWLFKVQHYTRSQVEEYKENALKCSDQDIIDFLETKWLETEN</sequence>
<proteinExistence type="predicted"/>
<dbReference type="EMBL" id="ADOT01000310">
    <property type="protein sequence ID" value="EGX43896.1"/>
    <property type="molecule type" value="Genomic_DNA"/>
</dbReference>
<dbReference type="RefSeq" id="XP_011127446.1">
    <property type="nucleotide sequence ID" value="XM_011129144.1"/>
</dbReference>
<dbReference type="InParanoid" id="G1XSI4"/>